<feature type="domain" description="Polymerase nucleotidyl transferase" evidence="1">
    <location>
        <begin position="41"/>
        <end position="77"/>
    </location>
</feature>
<evidence type="ECO:0000313" key="3">
    <source>
        <dbReference type="Proteomes" id="UP000198228"/>
    </source>
</evidence>
<dbReference type="AlphaFoldDB" id="A0A1C4UCG8"/>
<dbReference type="EMBL" id="LT607410">
    <property type="protein sequence ID" value="SCE69356.1"/>
    <property type="molecule type" value="Genomic_DNA"/>
</dbReference>
<sequence length="260" mass="27918">MSQRRPAEAPLPPLRREAAPLTAVVEARAAWLAATVDVLQQRRFVDAAWLVGSLGRGSADPYSDVDLVVAVDDTTPQDVFDDPVAGLRLPGPALFTRGKPRNAPAGGGYLTACVELATLPVLVDLYLWPTATAALPADGRLLLHRTPPPPRTDLAFMPLLDRHRTPDTTGADPNHPASFLMLVQLAAKYLARGDQPRHAAITRHLDLPSGADTVMLRQILDERIEPAAARQLRPAIAAAHRLLDLVDTVIGGALPRDDPS</sequence>
<evidence type="ECO:0000259" key="1">
    <source>
        <dbReference type="Pfam" id="PF01909"/>
    </source>
</evidence>
<protein>
    <submittedName>
        <fullName evidence="2">Nucleotidyltransferase domain-containing protein</fullName>
    </submittedName>
</protein>
<dbReference type="InterPro" id="IPR043519">
    <property type="entry name" value="NT_sf"/>
</dbReference>
<dbReference type="Gene3D" id="3.30.460.10">
    <property type="entry name" value="Beta Polymerase, domain 2"/>
    <property type="match status" value="1"/>
</dbReference>
<reference evidence="2 3" key="1">
    <citation type="submission" date="2016-06" db="EMBL/GenBank/DDBJ databases">
        <authorList>
            <person name="Kjaerup R.B."/>
            <person name="Dalgaard T.S."/>
            <person name="Juul-Madsen H.R."/>
        </authorList>
    </citation>
    <scope>NUCLEOTIDE SEQUENCE [LARGE SCALE GENOMIC DNA]</scope>
    <source>
        <strain evidence="2 3">DSM 43821</strain>
    </source>
</reference>
<dbReference type="Proteomes" id="UP000198228">
    <property type="component" value="Chromosome I"/>
</dbReference>
<dbReference type="RefSeq" id="WP_088959405.1">
    <property type="nucleotide sequence ID" value="NZ_LT607410.1"/>
</dbReference>
<keyword evidence="2" id="KW-0808">Transferase</keyword>
<evidence type="ECO:0000313" key="2">
    <source>
        <dbReference type="EMBL" id="SCE69356.1"/>
    </source>
</evidence>
<organism evidence="2 3">
    <name type="scientific">Micromonospora purpureochromogenes</name>
    <dbReference type="NCBI Taxonomy" id="47872"/>
    <lineage>
        <taxon>Bacteria</taxon>
        <taxon>Bacillati</taxon>
        <taxon>Actinomycetota</taxon>
        <taxon>Actinomycetes</taxon>
        <taxon>Micromonosporales</taxon>
        <taxon>Micromonosporaceae</taxon>
        <taxon>Micromonospora</taxon>
    </lineage>
</organism>
<accession>A0A1C4UCG8</accession>
<dbReference type="InterPro" id="IPR002934">
    <property type="entry name" value="Polymerase_NTP_transf_dom"/>
</dbReference>
<dbReference type="SUPFAM" id="SSF81301">
    <property type="entry name" value="Nucleotidyltransferase"/>
    <property type="match status" value="1"/>
</dbReference>
<dbReference type="Pfam" id="PF01909">
    <property type="entry name" value="NTP_transf_2"/>
    <property type="match status" value="1"/>
</dbReference>
<proteinExistence type="predicted"/>
<name>A0A1C4UCG8_9ACTN</name>
<dbReference type="GO" id="GO:0016779">
    <property type="term" value="F:nucleotidyltransferase activity"/>
    <property type="evidence" value="ECO:0007669"/>
    <property type="project" value="InterPro"/>
</dbReference>
<gene>
    <name evidence="2" type="ORF">GA0074696_0271</name>
</gene>